<accession>A0A1E7F471</accession>
<dbReference type="KEGG" id="fcy:FRACYDRAFT_243321"/>
<organism evidence="2 3">
    <name type="scientific">Fragilariopsis cylindrus CCMP1102</name>
    <dbReference type="NCBI Taxonomy" id="635003"/>
    <lineage>
        <taxon>Eukaryota</taxon>
        <taxon>Sar</taxon>
        <taxon>Stramenopiles</taxon>
        <taxon>Ochrophyta</taxon>
        <taxon>Bacillariophyta</taxon>
        <taxon>Bacillariophyceae</taxon>
        <taxon>Bacillariophycidae</taxon>
        <taxon>Bacillariales</taxon>
        <taxon>Bacillariaceae</taxon>
        <taxon>Fragilariopsis</taxon>
    </lineage>
</organism>
<gene>
    <name evidence="2" type="ORF">FRACYDRAFT_243321</name>
</gene>
<feature type="compositionally biased region" description="Low complexity" evidence="1">
    <location>
        <begin position="99"/>
        <end position="110"/>
    </location>
</feature>
<dbReference type="EMBL" id="KV784363">
    <property type="protein sequence ID" value="OEU12982.1"/>
    <property type="molecule type" value="Genomic_DNA"/>
</dbReference>
<dbReference type="Proteomes" id="UP000095751">
    <property type="component" value="Unassembled WGS sequence"/>
</dbReference>
<name>A0A1E7F471_9STRA</name>
<reference evidence="2 3" key="1">
    <citation type="submission" date="2016-09" db="EMBL/GenBank/DDBJ databases">
        <title>Extensive genetic diversity and differential bi-allelic expression allows diatom success in the polar Southern Ocean.</title>
        <authorList>
            <consortium name="DOE Joint Genome Institute"/>
            <person name="Mock T."/>
            <person name="Otillar R.P."/>
            <person name="Strauss J."/>
            <person name="Dupont C."/>
            <person name="Frickenhaus S."/>
            <person name="Maumus F."/>
            <person name="Mcmullan M."/>
            <person name="Sanges R."/>
            <person name="Schmutz J."/>
            <person name="Toseland A."/>
            <person name="Valas R."/>
            <person name="Veluchamy A."/>
            <person name="Ward B.J."/>
            <person name="Allen A."/>
            <person name="Barry K."/>
            <person name="Falciatore A."/>
            <person name="Ferrante M."/>
            <person name="Fortunato A.E."/>
            <person name="Gloeckner G."/>
            <person name="Gruber A."/>
            <person name="Hipkin R."/>
            <person name="Janech M."/>
            <person name="Kroth P."/>
            <person name="Leese F."/>
            <person name="Lindquist E."/>
            <person name="Lyon B.R."/>
            <person name="Martin J."/>
            <person name="Mayer C."/>
            <person name="Parker M."/>
            <person name="Quesneville H."/>
            <person name="Raymond J."/>
            <person name="Uhlig C."/>
            <person name="Valentin K.U."/>
            <person name="Worden A.Z."/>
            <person name="Armbrust E.V."/>
            <person name="Bowler C."/>
            <person name="Green B."/>
            <person name="Moulton V."/>
            <person name="Van Oosterhout C."/>
            <person name="Grigoriev I."/>
        </authorList>
    </citation>
    <scope>NUCLEOTIDE SEQUENCE [LARGE SCALE GENOMIC DNA]</scope>
    <source>
        <strain evidence="2 3">CCMP1102</strain>
    </source>
</reference>
<evidence type="ECO:0000313" key="2">
    <source>
        <dbReference type="EMBL" id="OEU12982.1"/>
    </source>
</evidence>
<evidence type="ECO:0000256" key="1">
    <source>
        <dbReference type="SAM" id="MobiDB-lite"/>
    </source>
</evidence>
<sequence>MSHVITPSSSRLQLLYDHNILRNVILFLDETGLFQLEKSNSDIVGRLPLFAQHWSYLSVCDKNKTTFAHRRWRSLNAQDIDAVQNIIEKTKVDTKSDDNNTTSNNNNNNIKNRDCPSKEELLSRCLGQNFAKEALFVQNREKEASVMYNFDQSPSDKDNIPIASMDRISPTTEPLSPSSSSRLTKDQEKHWQEWYDYRVNNVNEKYAFVRLSLRDGSGRFWHGFRRLTTNHNRTFFRLQFNMKELIKDMSWTELESYLKFKDTSYTSMQNRLKAMEPLMKNTQLTISLDEKLLMATGGYSPSSFGTGNNRCYFHPRHYRFPLADTTRNELKWNPYRICMVDNSAQNELVIEFDCDHTDLPFMRAEDIGNPNAYAHW</sequence>
<evidence type="ECO:0000313" key="3">
    <source>
        <dbReference type="Proteomes" id="UP000095751"/>
    </source>
</evidence>
<dbReference type="InParanoid" id="A0A1E7F471"/>
<dbReference type="AlphaFoldDB" id="A0A1E7F471"/>
<keyword evidence="3" id="KW-1185">Reference proteome</keyword>
<feature type="region of interest" description="Disordered" evidence="1">
    <location>
        <begin position="91"/>
        <end position="115"/>
    </location>
</feature>
<feature type="compositionally biased region" description="Low complexity" evidence="1">
    <location>
        <begin position="169"/>
        <end position="182"/>
    </location>
</feature>
<feature type="region of interest" description="Disordered" evidence="1">
    <location>
        <begin position="150"/>
        <end position="184"/>
    </location>
</feature>
<proteinExistence type="predicted"/>
<protein>
    <submittedName>
        <fullName evidence="2">Uncharacterized protein</fullName>
    </submittedName>
</protein>